<feature type="transmembrane region" description="Helical" evidence="8">
    <location>
        <begin position="54"/>
        <end position="72"/>
    </location>
</feature>
<protein>
    <recommendedName>
        <fullName evidence="9">Peptidase M20 dimerisation domain-containing protein</fullName>
    </recommendedName>
</protein>
<accession>A0A4Y9Z123</accession>
<evidence type="ECO:0000259" key="9">
    <source>
        <dbReference type="Pfam" id="PF07687"/>
    </source>
</evidence>
<dbReference type="InterPro" id="IPR036264">
    <property type="entry name" value="Bact_exopeptidase_dim_dom"/>
</dbReference>
<keyword evidence="11" id="KW-1185">Reference proteome</keyword>
<dbReference type="CDD" id="cd05674">
    <property type="entry name" value="M20_yscS"/>
    <property type="match status" value="1"/>
</dbReference>
<feature type="binding site" evidence="7">
    <location>
        <position position="308"/>
    </location>
    <ligand>
        <name>Zn(2+)</name>
        <dbReference type="ChEBI" id="CHEBI:29105"/>
        <label>2</label>
    </ligand>
</feature>
<dbReference type="Pfam" id="PF01546">
    <property type="entry name" value="Peptidase_M20"/>
    <property type="match status" value="1"/>
</dbReference>
<dbReference type="AlphaFoldDB" id="A0A4Y9Z123"/>
<dbReference type="Gene3D" id="1.10.150.900">
    <property type="match status" value="1"/>
</dbReference>
<feature type="domain" description="Peptidase M20 dimerisation" evidence="9">
    <location>
        <begin position="326"/>
        <end position="480"/>
    </location>
</feature>
<evidence type="ECO:0000256" key="2">
    <source>
        <dbReference type="ARBA" id="ARBA00022670"/>
    </source>
</evidence>
<dbReference type="InterPro" id="IPR017141">
    <property type="entry name" value="Pept_M20_carboxypep"/>
</dbReference>
<feature type="binding site" evidence="7">
    <location>
        <position position="595"/>
    </location>
    <ligand>
        <name>Zn(2+)</name>
        <dbReference type="ChEBI" id="CHEBI:29105"/>
        <label>1</label>
    </ligand>
</feature>
<dbReference type="Proteomes" id="UP000298327">
    <property type="component" value="Unassembled WGS sequence"/>
</dbReference>
<dbReference type="PANTHER" id="PTHR45962">
    <property type="entry name" value="N-FATTY-ACYL-AMINO ACID SYNTHASE/HYDROLASE PM20D1"/>
    <property type="match status" value="1"/>
</dbReference>
<keyword evidence="5 7" id="KW-0862">Zinc</keyword>
<evidence type="ECO:0000256" key="1">
    <source>
        <dbReference type="ARBA" id="ARBA00006247"/>
    </source>
</evidence>
<feature type="active site" description="Proton acceptor" evidence="6">
    <location>
        <position position="279"/>
    </location>
</feature>
<feature type="binding site" evidence="7">
    <location>
        <position position="245"/>
    </location>
    <ligand>
        <name>Zn(2+)</name>
        <dbReference type="ChEBI" id="CHEBI:29105"/>
        <label>1</label>
    </ligand>
</feature>
<keyword evidence="4" id="KW-0378">Hydrolase</keyword>
<dbReference type="GO" id="GO:0000328">
    <property type="term" value="C:fungal-type vacuole lumen"/>
    <property type="evidence" value="ECO:0007669"/>
    <property type="project" value="TreeGrafter"/>
</dbReference>
<dbReference type="InterPro" id="IPR002933">
    <property type="entry name" value="Peptidase_M20"/>
</dbReference>
<dbReference type="GO" id="GO:0051603">
    <property type="term" value="P:proteolysis involved in protein catabolic process"/>
    <property type="evidence" value="ECO:0007669"/>
    <property type="project" value="TreeGrafter"/>
</dbReference>
<dbReference type="EMBL" id="SEOQ01000187">
    <property type="protein sequence ID" value="TFY67553.1"/>
    <property type="molecule type" value="Genomic_DNA"/>
</dbReference>
<name>A0A4Y9Z123_9AGAM</name>
<gene>
    <name evidence="10" type="ORF">EVG20_g3905</name>
</gene>
<evidence type="ECO:0000256" key="8">
    <source>
        <dbReference type="SAM" id="Phobius"/>
    </source>
</evidence>
<feature type="binding site" evidence="7">
    <location>
        <position position="280"/>
    </location>
    <ligand>
        <name>Zn(2+)</name>
        <dbReference type="ChEBI" id="CHEBI:29105"/>
        <label>1</label>
    </ligand>
</feature>
<evidence type="ECO:0000256" key="6">
    <source>
        <dbReference type="PIRSR" id="PIRSR037217-1"/>
    </source>
</evidence>
<dbReference type="PROSITE" id="PS00759">
    <property type="entry name" value="ARGE_DAPE_CPG2_2"/>
    <property type="match status" value="1"/>
</dbReference>
<dbReference type="Pfam" id="PF07687">
    <property type="entry name" value="M20_dimer"/>
    <property type="match status" value="1"/>
</dbReference>
<feature type="binding site" evidence="7">
    <location>
        <position position="210"/>
    </location>
    <ligand>
        <name>Zn(2+)</name>
        <dbReference type="ChEBI" id="CHEBI:29105"/>
        <label>2</label>
    </ligand>
</feature>
<dbReference type="PIRSF" id="PIRSF037217">
    <property type="entry name" value="Carboxypeptidase_S"/>
    <property type="match status" value="1"/>
</dbReference>
<comment type="similarity">
    <text evidence="1">Belongs to the peptidase M20A family.</text>
</comment>
<feature type="binding site" evidence="7">
    <location>
        <position position="245"/>
    </location>
    <ligand>
        <name>Zn(2+)</name>
        <dbReference type="ChEBI" id="CHEBI:29105"/>
        <label>2</label>
    </ligand>
</feature>
<evidence type="ECO:0000256" key="4">
    <source>
        <dbReference type="ARBA" id="ARBA00022801"/>
    </source>
</evidence>
<evidence type="ECO:0000256" key="7">
    <source>
        <dbReference type="PIRSR" id="PIRSR037217-2"/>
    </source>
</evidence>
<dbReference type="Gene3D" id="3.40.630.10">
    <property type="entry name" value="Zn peptidases"/>
    <property type="match status" value="1"/>
</dbReference>
<dbReference type="InterPro" id="IPR001261">
    <property type="entry name" value="ArgE/DapE_CS"/>
</dbReference>
<keyword evidence="8" id="KW-0472">Membrane</keyword>
<reference evidence="10 11" key="1">
    <citation type="submission" date="2019-02" db="EMBL/GenBank/DDBJ databases">
        <title>Genome sequencing of the rare red list fungi Dentipellis fragilis.</title>
        <authorList>
            <person name="Buettner E."/>
            <person name="Kellner H."/>
        </authorList>
    </citation>
    <scope>NUCLEOTIDE SEQUENCE [LARGE SCALE GENOMIC DNA]</scope>
    <source>
        <strain evidence="10 11">DSM 105465</strain>
    </source>
</reference>
<dbReference type="InterPro" id="IPR047177">
    <property type="entry name" value="Pept_M20A"/>
</dbReference>
<dbReference type="SUPFAM" id="SSF53187">
    <property type="entry name" value="Zn-dependent exopeptidases"/>
    <property type="match status" value="1"/>
</dbReference>
<dbReference type="SUPFAM" id="SSF55031">
    <property type="entry name" value="Bacterial exopeptidase dimerisation domain"/>
    <property type="match status" value="1"/>
</dbReference>
<dbReference type="InterPro" id="IPR011650">
    <property type="entry name" value="Peptidase_M20_dimer"/>
</dbReference>
<dbReference type="STRING" id="205917.A0A4Y9Z123"/>
<keyword evidence="3 7" id="KW-0479">Metal-binding</keyword>
<dbReference type="PANTHER" id="PTHR45962:SF1">
    <property type="entry name" value="N-FATTY-ACYL-AMINO ACID SYNTHASE_HYDROLASE PM20D1"/>
    <property type="match status" value="1"/>
</dbReference>
<dbReference type="Gene3D" id="3.30.70.360">
    <property type="match status" value="1"/>
</dbReference>
<organism evidence="10 11">
    <name type="scientific">Dentipellis fragilis</name>
    <dbReference type="NCBI Taxonomy" id="205917"/>
    <lineage>
        <taxon>Eukaryota</taxon>
        <taxon>Fungi</taxon>
        <taxon>Dikarya</taxon>
        <taxon>Basidiomycota</taxon>
        <taxon>Agaricomycotina</taxon>
        <taxon>Agaricomycetes</taxon>
        <taxon>Russulales</taxon>
        <taxon>Hericiaceae</taxon>
        <taxon>Dentipellis</taxon>
    </lineage>
</organism>
<keyword evidence="8" id="KW-1133">Transmembrane helix</keyword>
<evidence type="ECO:0000313" key="11">
    <source>
        <dbReference type="Proteomes" id="UP000298327"/>
    </source>
</evidence>
<comment type="caution">
    <text evidence="10">The sequence shown here is derived from an EMBL/GenBank/DDBJ whole genome shotgun (WGS) entry which is preliminary data.</text>
</comment>
<sequence>MVPLFTRSDIYNSLCVSISLPTTMTLSEKSEILPSVNAAPAPPLNQPRQRRRDFAYMGMIVLASLYFLNYTYTGHFTRTVKHRVFGSGDEELCPQVEALYPDSNGELWKSLGDALQTDEFNGRAVEWLGGAVRIPDRVLAPTYSTESHDKMQPVGEDPRWDVFIPFQEYLQQAFPLVHSNLSLTRVNTYGLVYQWAGSDDSLKPLLLAAHQDVVPVNPTTTDEWTFPPFSGHYDGERIWGRGSSDDKSGLIGILSSVESLLEKSFQPNRSIVLAFGFDEEVSGLHGARHIGKWLLDNYGKDAFSMLVDEGGGFGVRHGSIFANVGVGEKGYIDTRIEVTSPGGHSSVPPAHTSIGILSQLLVHFESKPIKSHLERATPMYGTAQCFAAHGKSFPPKLGRRIQKSLYSDTALRKAEKGLFKLDSSFGTLAGTTQAIDLIQGGVKTNALPEQAWAVVNHRIATQSSIASVQERDTDLLRSLSKHFNLSYTAFGNAISPKDAPAYGTLTLSDAWGTALNPAPITPTDADAIPYRVLSGTIKATYDSHRSLDGGNNIVVSPGIMSGNTDTRYYWDLTSHIFRYNHHNSGEGGDLSNGVHTVNEYIRVDDFVEMIRFFTALILNADEAKDL</sequence>
<keyword evidence="8" id="KW-0812">Transmembrane</keyword>
<dbReference type="GO" id="GO:0004181">
    <property type="term" value="F:metallocarboxypeptidase activity"/>
    <property type="evidence" value="ECO:0007669"/>
    <property type="project" value="InterPro"/>
</dbReference>
<dbReference type="OrthoDB" id="3064516at2759"/>
<evidence type="ECO:0000256" key="5">
    <source>
        <dbReference type="ARBA" id="ARBA00022833"/>
    </source>
</evidence>
<dbReference type="PROSITE" id="PS00758">
    <property type="entry name" value="ARGE_DAPE_CPG2_1"/>
    <property type="match status" value="1"/>
</dbReference>
<evidence type="ECO:0000313" key="10">
    <source>
        <dbReference type="EMBL" id="TFY67553.1"/>
    </source>
</evidence>
<feature type="active site" evidence="6">
    <location>
        <position position="212"/>
    </location>
</feature>
<dbReference type="GO" id="GO:0046872">
    <property type="term" value="F:metal ion binding"/>
    <property type="evidence" value="ECO:0007669"/>
    <property type="project" value="UniProtKB-KW"/>
</dbReference>
<keyword evidence="2" id="KW-0645">Protease</keyword>
<proteinExistence type="inferred from homology"/>
<evidence type="ECO:0000256" key="3">
    <source>
        <dbReference type="ARBA" id="ARBA00022723"/>
    </source>
</evidence>